<comment type="subcellular location">
    <subcellularLocation>
        <location evidence="1">Membrane</location>
        <topology evidence="1">Multi-pass membrane protein</topology>
    </subcellularLocation>
</comment>
<reference evidence="7 8" key="1">
    <citation type="submission" date="2017-08" db="EMBL/GenBank/DDBJ databases">
        <authorList>
            <person name="de Groot N.N."/>
        </authorList>
    </citation>
    <scope>NUCLEOTIDE SEQUENCE [LARGE SCALE GENOMIC DNA]</scope>
    <source>
        <strain evidence="7 8">USBA 78</strain>
    </source>
</reference>
<feature type="transmembrane region" description="Helical" evidence="6">
    <location>
        <begin position="135"/>
        <end position="152"/>
    </location>
</feature>
<dbReference type="InterPro" id="IPR022369">
    <property type="entry name" value="Integral_membrane_TerC_rswitch"/>
</dbReference>
<sequence length="354" mass="38926">MIEGTLGYSATTIALFVGLVLLFVGIDLFAHRKDKPVSLKDALAWSFLWVLVSLGFAGYLGYTYGEEKASLFISGYALEKVLSVDNLMVFIAIFNAFSIPEAYRHRILYWGIIGAILFRLVFVVGGAALYALGPWVEFVFAGIIAFTAYKMLSGGDDDDSITDYSNHFSVRWTQRIVPVVPKLIGHNFFASKKTVEAELAKPENQGMSVVRRAAFYATPMFLCLVCIEFSDVLFAFDSVPAVIAVTKDPLLVYSAMMFAILGLRSMYFVLDALQRYMAHLEKAIIVLLFFIAFKLTISAANHMFGWPGFTIDPNVSLAIVLGTLAVGVIASIIFPSKDDDQSDEAAKQNTGAAE</sequence>
<feature type="transmembrane region" description="Helical" evidence="6">
    <location>
        <begin position="6"/>
        <end position="30"/>
    </location>
</feature>
<dbReference type="GO" id="GO:0016020">
    <property type="term" value="C:membrane"/>
    <property type="evidence" value="ECO:0007669"/>
    <property type="project" value="UniProtKB-SubCell"/>
</dbReference>
<dbReference type="EMBL" id="OBMM01000005">
    <property type="protein sequence ID" value="SOC26537.1"/>
    <property type="molecule type" value="Genomic_DNA"/>
</dbReference>
<dbReference type="Proteomes" id="UP000219068">
    <property type="component" value="Unassembled WGS sequence"/>
</dbReference>
<dbReference type="PANTHER" id="PTHR30238">
    <property type="entry name" value="MEMBRANE BOUND PREDICTED REDOX MODULATOR"/>
    <property type="match status" value="1"/>
</dbReference>
<comment type="similarity">
    <text evidence="2">Belongs to the TerC family.</text>
</comment>
<keyword evidence="5 6" id="KW-0472">Membrane</keyword>
<organism evidence="7 8">
    <name type="scientific">Thalassospira xiamenensis</name>
    <dbReference type="NCBI Taxonomy" id="220697"/>
    <lineage>
        <taxon>Bacteria</taxon>
        <taxon>Pseudomonadati</taxon>
        <taxon>Pseudomonadota</taxon>
        <taxon>Alphaproteobacteria</taxon>
        <taxon>Rhodospirillales</taxon>
        <taxon>Thalassospiraceae</taxon>
        <taxon>Thalassospira</taxon>
    </lineage>
</organism>
<dbReference type="RefSeq" id="WP_097052705.1">
    <property type="nucleotide sequence ID" value="NZ_OBMM01000005.1"/>
</dbReference>
<accession>A0A285TS24</accession>
<feature type="transmembrane region" description="Helical" evidence="6">
    <location>
        <begin position="42"/>
        <end position="62"/>
    </location>
</feature>
<feature type="transmembrane region" description="Helical" evidence="6">
    <location>
        <begin position="107"/>
        <end position="129"/>
    </location>
</feature>
<evidence type="ECO:0000256" key="2">
    <source>
        <dbReference type="ARBA" id="ARBA00007511"/>
    </source>
</evidence>
<evidence type="ECO:0000256" key="6">
    <source>
        <dbReference type="SAM" id="Phobius"/>
    </source>
</evidence>
<evidence type="ECO:0000256" key="4">
    <source>
        <dbReference type="ARBA" id="ARBA00022989"/>
    </source>
</evidence>
<keyword evidence="3 6" id="KW-0812">Transmembrane</keyword>
<feature type="transmembrane region" description="Helical" evidence="6">
    <location>
        <begin position="250"/>
        <end position="270"/>
    </location>
</feature>
<dbReference type="InterPro" id="IPR005496">
    <property type="entry name" value="Integral_membrane_TerC"/>
</dbReference>
<keyword evidence="4 6" id="KW-1133">Transmembrane helix</keyword>
<protein>
    <submittedName>
        <fullName evidence="7">Tellurite resistance protein TerC</fullName>
    </submittedName>
</protein>
<dbReference type="NCBIfam" id="TIGR03718">
    <property type="entry name" value="R_switched_Alx"/>
    <property type="match status" value="1"/>
</dbReference>
<evidence type="ECO:0000256" key="5">
    <source>
        <dbReference type="ARBA" id="ARBA00023136"/>
    </source>
</evidence>
<feature type="transmembrane region" description="Helical" evidence="6">
    <location>
        <begin position="82"/>
        <end position="100"/>
    </location>
</feature>
<dbReference type="Pfam" id="PF03741">
    <property type="entry name" value="TerC"/>
    <property type="match status" value="1"/>
</dbReference>
<proteinExistence type="inferred from homology"/>
<evidence type="ECO:0000313" key="8">
    <source>
        <dbReference type="Proteomes" id="UP000219068"/>
    </source>
</evidence>
<evidence type="ECO:0000313" key="7">
    <source>
        <dbReference type="EMBL" id="SOC26537.1"/>
    </source>
</evidence>
<dbReference type="AlphaFoldDB" id="A0A285TS24"/>
<feature type="transmembrane region" description="Helical" evidence="6">
    <location>
        <begin position="315"/>
        <end position="334"/>
    </location>
</feature>
<feature type="transmembrane region" description="Helical" evidence="6">
    <location>
        <begin position="282"/>
        <end position="303"/>
    </location>
</feature>
<feature type="transmembrane region" description="Helical" evidence="6">
    <location>
        <begin position="213"/>
        <end position="230"/>
    </location>
</feature>
<dbReference type="PANTHER" id="PTHR30238:SF0">
    <property type="entry name" value="THYLAKOID MEMBRANE PROTEIN TERC, CHLOROPLASTIC"/>
    <property type="match status" value="1"/>
</dbReference>
<evidence type="ECO:0000256" key="3">
    <source>
        <dbReference type="ARBA" id="ARBA00022692"/>
    </source>
</evidence>
<name>A0A285TS24_9PROT</name>
<gene>
    <name evidence="7" type="ORF">SAMN05428964_105132</name>
</gene>
<evidence type="ECO:0000256" key="1">
    <source>
        <dbReference type="ARBA" id="ARBA00004141"/>
    </source>
</evidence>